<dbReference type="GO" id="GO:0003677">
    <property type="term" value="F:DNA binding"/>
    <property type="evidence" value="ECO:0007669"/>
    <property type="project" value="UniProtKB-KW"/>
</dbReference>
<comment type="similarity">
    <text evidence="1 13">Belongs to the RuvC family.</text>
</comment>
<proteinExistence type="inferred from homology"/>
<keyword evidence="10 13" id="KW-0233">DNA recombination</keyword>
<dbReference type="PANTHER" id="PTHR30194">
    <property type="entry name" value="CROSSOVER JUNCTION ENDODEOXYRIBONUCLEASE RUVC"/>
    <property type="match status" value="1"/>
</dbReference>
<feature type="binding site" evidence="13">
    <location>
        <position position="7"/>
    </location>
    <ligand>
        <name>Mg(2+)</name>
        <dbReference type="ChEBI" id="CHEBI:18420"/>
        <label>1</label>
    </ligand>
</feature>
<dbReference type="GO" id="GO:0048476">
    <property type="term" value="C:Holliday junction resolvase complex"/>
    <property type="evidence" value="ECO:0007669"/>
    <property type="project" value="UniProtKB-UniRule"/>
</dbReference>
<evidence type="ECO:0000256" key="1">
    <source>
        <dbReference type="ARBA" id="ARBA00009518"/>
    </source>
</evidence>
<comment type="cofactor">
    <cofactor evidence="13">
        <name>Mg(2+)</name>
        <dbReference type="ChEBI" id="CHEBI:18420"/>
    </cofactor>
    <text evidence="13">Binds 2 Mg(2+) ion per subunit.</text>
</comment>
<comment type="subcellular location">
    <subcellularLocation>
        <location evidence="13">Cytoplasm</location>
    </subcellularLocation>
</comment>
<dbReference type="Proteomes" id="UP000177419">
    <property type="component" value="Unassembled WGS sequence"/>
</dbReference>
<dbReference type="GO" id="GO:0000287">
    <property type="term" value="F:magnesium ion binding"/>
    <property type="evidence" value="ECO:0007669"/>
    <property type="project" value="UniProtKB-UniRule"/>
</dbReference>
<keyword evidence="5 13" id="KW-0255">Endonuclease</keyword>
<comment type="caution">
    <text evidence="15">The sequence shown here is derived from an EMBL/GenBank/DDBJ whole genome shotgun (WGS) entry which is preliminary data.</text>
</comment>
<feature type="binding site" evidence="13">
    <location>
        <position position="139"/>
    </location>
    <ligand>
        <name>Mg(2+)</name>
        <dbReference type="ChEBI" id="CHEBI:18420"/>
        <label>1</label>
    </ligand>
</feature>
<keyword evidence="6 13" id="KW-0227">DNA damage</keyword>
<evidence type="ECO:0000256" key="2">
    <source>
        <dbReference type="ARBA" id="ARBA00022490"/>
    </source>
</evidence>
<keyword evidence="3 13" id="KW-0540">Nuclease</keyword>
<feature type="active site" evidence="13">
    <location>
        <position position="139"/>
    </location>
</feature>
<keyword evidence="9 13" id="KW-0238">DNA-binding</keyword>
<dbReference type="InterPro" id="IPR036397">
    <property type="entry name" value="RNaseH_sf"/>
</dbReference>
<dbReference type="InterPro" id="IPR012337">
    <property type="entry name" value="RNaseH-like_sf"/>
</dbReference>
<dbReference type="AlphaFoldDB" id="A0A1F8EY16"/>
<gene>
    <name evidence="13" type="primary">ruvC</name>
    <name evidence="15" type="ORF">A2746_01040</name>
</gene>
<evidence type="ECO:0000256" key="5">
    <source>
        <dbReference type="ARBA" id="ARBA00022759"/>
    </source>
</evidence>
<evidence type="ECO:0000256" key="11">
    <source>
        <dbReference type="ARBA" id="ARBA00023204"/>
    </source>
</evidence>
<evidence type="ECO:0000313" key="16">
    <source>
        <dbReference type="Proteomes" id="UP000177419"/>
    </source>
</evidence>
<evidence type="ECO:0000256" key="12">
    <source>
        <dbReference type="ARBA" id="ARBA00029354"/>
    </source>
</evidence>
<evidence type="ECO:0000256" key="6">
    <source>
        <dbReference type="ARBA" id="ARBA00022763"/>
    </source>
</evidence>
<evidence type="ECO:0000256" key="10">
    <source>
        <dbReference type="ARBA" id="ARBA00023172"/>
    </source>
</evidence>
<keyword evidence="11 13" id="KW-0234">DNA repair</keyword>
<evidence type="ECO:0000256" key="14">
    <source>
        <dbReference type="NCBIfam" id="TIGR00228"/>
    </source>
</evidence>
<dbReference type="GO" id="GO:0005737">
    <property type="term" value="C:cytoplasm"/>
    <property type="evidence" value="ECO:0007669"/>
    <property type="project" value="UniProtKB-SubCell"/>
</dbReference>
<name>A0A1F8EY16_9BACT</name>
<dbReference type="HAMAP" id="MF_00034">
    <property type="entry name" value="RuvC"/>
    <property type="match status" value="1"/>
</dbReference>
<feature type="binding site" evidence="13">
    <location>
        <position position="66"/>
    </location>
    <ligand>
        <name>Mg(2+)</name>
        <dbReference type="ChEBI" id="CHEBI:18420"/>
        <label>2</label>
    </ligand>
</feature>
<comment type="subunit">
    <text evidence="13">Homodimer which binds Holliday junction (HJ) DNA. The HJ becomes 2-fold symmetrical on binding to RuvC with unstacked arms; it has a different conformation from HJ DNA in complex with RuvA. In the full resolvosome a probable DNA-RuvA(4)-RuvB(12)-RuvC(2) complex forms which resolves the HJ.</text>
</comment>
<evidence type="ECO:0000313" key="15">
    <source>
        <dbReference type="EMBL" id="OGN05230.1"/>
    </source>
</evidence>
<keyword evidence="8 13" id="KW-0460">Magnesium</keyword>
<dbReference type="PRINTS" id="PR00696">
    <property type="entry name" value="RSOLVASERUVC"/>
</dbReference>
<evidence type="ECO:0000256" key="4">
    <source>
        <dbReference type="ARBA" id="ARBA00022723"/>
    </source>
</evidence>
<dbReference type="InterPro" id="IPR002176">
    <property type="entry name" value="X-over_junc_endoDNase_RuvC"/>
</dbReference>
<evidence type="ECO:0000256" key="7">
    <source>
        <dbReference type="ARBA" id="ARBA00022801"/>
    </source>
</evidence>
<dbReference type="GO" id="GO:0006310">
    <property type="term" value="P:DNA recombination"/>
    <property type="evidence" value="ECO:0007669"/>
    <property type="project" value="UniProtKB-UniRule"/>
</dbReference>
<keyword evidence="4 13" id="KW-0479">Metal-binding</keyword>
<dbReference type="SUPFAM" id="SSF53098">
    <property type="entry name" value="Ribonuclease H-like"/>
    <property type="match status" value="1"/>
</dbReference>
<feature type="active site" evidence="13">
    <location>
        <position position="66"/>
    </location>
</feature>
<evidence type="ECO:0000256" key="13">
    <source>
        <dbReference type="HAMAP-Rule" id="MF_00034"/>
    </source>
</evidence>
<dbReference type="NCBIfam" id="TIGR00228">
    <property type="entry name" value="ruvC"/>
    <property type="match status" value="1"/>
</dbReference>
<dbReference type="EMBL" id="MGJJ01000015">
    <property type="protein sequence ID" value="OGN05230.1"/>
    <property type="molecule type" value="Genomic_DNA"/>
</dbReference>
<sequence>MIILGIDPGTTQIGFGVIEKQRNNLSCLDYGIIKNNGKDKLYDYQNTASELNKLLVKHSPALAAVEKLFFFKNQKTIIAVSEMRGIIILTLANNKIPLYEFTPLQVKQGVSSYGRAGKEQVQQMVRLILGIKERIRPDDAADALAIAICCANSYNPFNQ</sequence>
<dbReference type="GO" id="GO:0006281">
    <property type="term" value="P:DNA repair"/>
    <property type="evidence" value="ECO:0007669"/>
    <property type="project" value="UniProtKB-UniRule"/>
</dbReference>
<keyword evidence="7 13" id="KW-0378">Hydrolase</keyword>
<evidence type="ECO:0000256" key="9">
    <source>
        <dbReference type="ARBA" id="ARBA00023125"/>
    </source>
</evidence>
<dbReference type="FunFam" id="3.30.420.10:FF:000002">
    <property type="entry name" value="Crossover junction endodeoxyribonuclease RuvC"/>
    <property type="match status" value="1"/>
</dbReference>
<evidence type="ECO:0000256" key="3">
    <source>
        <dbReference type="ARBA" id="ARBA00022722"/>
    </source>
</evidence>
<reference evidence="15 16" key="1">
    <citation type="journal article" date="2016" name="Nat. Commun.">
        <title>Thousands of microbial genomes shed light on interconnected biogeochemical processes in an aquifer system.</title>
        <authorList>
            <person name="Anantharaman K."/>
            <person name="Brown C.T."/>
            <person name="Hug L.A."/>
            <person name="Sharon I."/>
            <person name="Castelle C.J."/>
            <person name="Probst A.J."/>
            <person name="Thomas B.C."/>
            <person name="Singh A."/>
            <person name="Wilkins M.J."/>
            <person name="Karaoz U."/>
            <person name="Brodie E.L."/>
            <person name="Williams K.H."/>
            <person name="Hubbard S.S."/>
            <person name="Banfield J.F."/>
        </authorList>
    </citation>
    <scope>NUCLEOTIDE SEQUENCE [LARGE SCALE GENOMIC DNA]</scope>
</reference>
<dbReference type="CDD" id="cd16962">
    <property type="entry name" value="RuvC"/>
    <property type="match status" value="1"/>
</dbReference>
<comment type="catalytic activity">
    <reaction evidence="12 13">
        <text>Endonucleolytic cleavage at a junction such as a reciprocal single-stranded crossover between two homologous DNA duplexes (Holliday junction).</text>
        <dbReference type="EC" id="3.1.21.10"/>
    </reaction>
</comment>
<dbReference type="GO" id="GO:0008821">
    <property type="term" value="F:crossover junction DNA endonuclease activity"/>
    <property type="evidence" value="ECO:0007669"/>
    <property type="project" value="UniProtKB-UniRule"/>
</dbReference>
<dbReference type="NCBIfam" id="NF000711">
    <property type="entry name" value="PRK00039.2-1"/>
    <property type="match status" value="1"/>
</dbReference>
<dbReference type="STRING" id="1802669.A2746_01040"/>
<dbReference type="EC" id="3.1.21.10" evidence="13 14"/>
<organism evidence="15 16">
    <name type="scientific">Candidatus Yanofskybacteria bacterium RIFCSPHIGHO2_01_FULL_44_22</name>
    <dbReference type="NCBI Taxonomy" id="1802669"/>
    <lineage>
        <taxon>Bacteria</taxon>
        <taxon>Candidatus Yanofskyibacteriota</taxon>
    </lineage>
</organism>
<comment type="function">
    <text evidence="13">The RuvA-RuvB-RuvC complex processes Holliday junction (HJ) DNA during genetic recombination and DNA repair. Endonuclease that resolves HJ intermediates. Cleaves cruciform DNA by making single-stranded nicks across the HJ at symmetrical positions within the homologous arms, yielding a 5'-phosphate and a 3'-hydroxyl group; requires a central core of homology in the junction. The consensus cleavage sequence is 5'-(A/T)TT(C/G)-3'. Cleavage occurs on the 3'-side of the TT dinucleotide at the point of strand exchange. HJ branch migration catalyzed by RuvA-RuvB allows RuvC to scan DNA until it finds its consensus sequence, where it cleaves and resolves the cruciform DNA.</text>
</comment>
<feature type="active site" evidence="13">
    <location>
        <position position="7"/>
    </location>
</feature>
<keyword evidence="2 13" id="KW-0963">Cytoplasm</keyword>
<dbReference type="Gene3D" id="3.30.420.10">
    <property type="entry name" value="Ribonuclease H-like superfamily/Ribonuclease H"/>
    <property type="match status" value="1"/>
</dbReference>
<accession>A0A1F8EY16</accession>
<dbReference type="PANTHER" id="PTHR30194:SF3">
    <property type="entry name" value="CROSSOVER JUNCTION ENDODEOXYRIBONUCLEASE RUVC"/>
    <property type="match status" value="1"/>
</dbReference>
<evidence type="ECO:0000256" key="8">
    <source>
        <dbReference type="ARBA" id="ARBA00022842"/>
    </source>
</evidence>
<protein>
    <recommendedName>
        <fullName evidence="13 14">Crossover junction endodeoxyribonuclease RuvC</fullName>
        <ecNumber evidence="13 14">3.1.21.10</ecNumber>
    </recommendedName>
    <alternativeName>
        <fullName evidence="13">Holliday junction nuclease RuvC</fullName>
    </alternativeName>
    <alternativeName>
        <fullName evidence="13">Holliday junction resolvase RuvC</fullName>
    </alternativeName>
</protein>
<dbReference type="Pfam" id="PF02075">
    <property type="entry name" value="RuvC"/>
    <property type="match status" value="1"/>
</dbReference>